<dbReference type="GO" id="GO:0015035">
    <property type="term" value="F:protein-disulfide reductase activity"/>
    <property type="evidence" value="ECO:0007669"/>
    <property type="project" value="TreeGrafter"/>
</dbReference>
<dbReference type="CDD" id="cd02961">
    <property type="entry name" value="PDI_a_family"/>
    <property type="match status" value="1"/>
</dbReference>
<dbReference type="InterPro" id="IPR036249">
    <property type="entry name" value="Thioredoxin-like_sf"/>
</dbReference>
<protein>
    <recommendedName>
        <fullName evidence="1">Thioredoxin domain-containing protein</fullName>
    </recommendedName>
</protein>
<dbReference type="PROSITE" id="PS51352">
    <property type="entry name" value="THIOREDOXIN_2"/>
    <property type="match status" value="1"/>
</dbReference>
<dbReference type="GO" id="GO:0005788">
    <property type="term" value="C:endoplasmic reticulum lumen"/>
    <property type="evidence" value="ECO:0007669"/>
    <property type="project" value="TreeGrafter"/>
</dbReference>
<dbReference type="EMBL" id="MN739679">
    <property type="protein sequence ID" value="QHT20602.1"/>
    <property type="molecule type" value="Genomic_DNA"/>
</dbReference>
<organism evidence="2">
    <name type="scientific">viral metagenome</name>
    <dbReference type="NCBI Taxonomy" id="1070528"/>
    <lineage>
        <taxon>unclassified sequences</taxon>
        <taxon>metagenomes</taxon>
        <taxon>organismal metagenomes</taxon>
    </lineage>
</organism>
<dbReference type="SUPFAM" id="SSF52833">
    <property type="entry name" value="Thioredoxin-like"/>
    <property type="match status" value="1"/>
</dbReference>
<dbReference type="AlphaFoldDB" id="A0A6C0DVW5"/>
<proteinExistence type="predicted"/>
<sequence length="130" mass="14973">MSNQVNGYNLKPSDFRINNNGKLAINKQKINGSPGMLLIYANWCGHCVRFKPTFNKIHNKIGNDFAMASIEHGDFKNNSDFIKLLNFKGYPSIKFFDQQGNIIDDYTGDRDDSTILKHICKVYHHCMLER</sequence>
<evidence type="ECO:0000313" key="2">
    <source>
        <dbReference type="EMBL" id="QHT20602.1"/>
    </source>
</evidence>
<name>A0A6C0DVW5_9ZZZZ</name>
<dbReference type="InterPro" id="IPR013766">
    <property type="entry name" value="Thioredoxin_domain"/>
</dbReference>
<feature type="domain" description="Thioredoxin" evidence="1">
    <location>
        <begin position="1"/>
        <end position="124"/>
    </location>
</feature>
<dbReference type="PROSITE" id="PS00194">
    <property type="entry name" value="THIOREDOXIN_1"/>
    <property type="match status" value="1"/>
</dbReference>
<dbReference type="Gene3D" id="3.40.30.10">
    <property type="entry name" value="Glutaredoxin"/>
    <property type="match status" value="1"/>
</dbReference>
<dbReference type="Pfam" id="PF00085">
    <property type="entry name" value="Thioredoxin"/>
    <property type="match status" value="1"/>
</dbReference>
<dbReference type="GO" id="GO:0034976">
    <property type="term" value="P:response to endoplasmic reticulum stress"/>
    <property type="evidence" value="ECO:0007669"/>
    <property type="project" value="TreeGrafter"/>
</dbReference>
<dbReference type="PANTHER" id="PTHR45815:SF3">
    <property type="entry name" value="PROTEIN DISULFIDE-ISOMERASE A6"/>
    <property type="match status" value="1"/>
</dbReference>
<evidence type="ECO:0000259" key="1">
    <source>
        <dbReference type="PROSITE" id="PS51352"/>
    </source>
</evidence>
<dbReference type="InterPro" id="IPR017937">
    <property type="entry name" value="Thioredoxin_CS"/>
</dbReference>
<accession>A0A6C0DVW5</accession>
<reference evidence="2" key="1">
    <citation type="journal article" date="2020" name="Nature">
        <title>Giant virus diversity and host interactions through global metagenomics.</title>
        <authorList>
            <person name="Schulz F."/>
            <person name="Roux S."/>
            <person name="Paez-Espino D."/>
            <person name="Jungbluth S."/>
            <person name="Walsh D.A."/>
            <person name="Denef V.J."/>
            <person name="McMahon K.D."/>
            <person name="Konstantinidis K.T."/>
            <person name="Eloe-Fadrosh E.A."/>
            <person name="Kyrpides N.C."/>
            <person name="Woyke T."/>
        </authorList>
    </citation>
    <scope>NUCLEOTIDE SEQUENCE</scope>
    <source>
        <strain evidence="2">GVMAG-M-3300023174-68</strain>
    </source>
</reference>
<dbReference type="PANTHER" id="PTHR45815">
    <property type="entry name" value="PROTEIN DISULFIDE-ISOMERASE A6"/>
    <property type="match status" value="1"/>
</dbReference>